<feature type="region of interest" description="Disordered" evidence="1">
    <location>
        <begin position="281"/>
        <end position="317"/>
    </location>
</feature>
<reference evidence="3" key="1">
    <citation type="journal article" name="BMC Genomics">
        <title>Long-read sequencing and de novo genome assembly of marine medaka (Oryzias melastigma).</title>
        <authorList>
            <person name="Liang P."/>
            <person name="Saqib H.S.A."/>
            <person name="Ni X."/>
            <person name="Shen Y."/>
        </authorList>
    </citation>
    <scope>NUCLEOTIDE SEQUENCE</scope>
    <source>
        <strain evidence="3">Bigg-433</strain>
    </source>
</reference>
<dbReference type="PROSITE" id="PS51433">
    <property type="entry name" value="PNT"/>
    <property type="match status" value="1"/>
</dbReference>
<dbReference type="SUPFAM" id="SSF54236">
    <property type="entry name" value="Ubiquitin-like"/>
    <property type="match status" value="1"/>
</dbReference>
<dbReference type="InterPro" id="IPR013761">
    <property type="entry name" value="SAM/pointed_sf"/>
</dbReference>
<dbReference type="EMBL" id="WKFB01000239">
    <property type="protein sequence ID" value="KAF6730324.1"/>
    <property type="molecule type" value="Genomic_DNA"/>
</dbReference>
<proteinExistence type="predicted"/>
<gene>
    <name evidence="3" type="ORF">FQA47_018813</name>
</gene>
<evidence type="ECO:0000313" key="4">
    <source>
        <dbReference type="Proteomes" id="UP000646548"/>
    </source>
</evidence>
<dbReference type="Pfam" id="PF11620">
    <property type="entry name" value="GABP-alpha"/>
    <property type="match status" value="1"/>
</dbReference>
<comment type="caution">
    <text evidence="3">The sequence shown here is derived from an EMBL/GenBank/DDBJ whole genome shotgun (WGS) entry which is preliminary data.</text>
</comment>
<dbReference type="InterPro" id="IPR003118">
    <property type="entry name" value="Pointed_dom"/>
</dbReference>
<dbReference type="InterPro" id="IPR029071">
    <property type="entry name" value="Ubiquitin-like_domsf"/>
</dbReference>
<name>A0A834CJF8_ORYME</name>
<dbReference type="FunFam" id="3.10.20.90:FF:000110">
    <property type="entry name" value="GA-binding protein alpha chain isoform X1"/>
    <property type="match status" value="1"/>
</dbReference>
<dbReference type="AlphaFoldDB" id="A0A834CJF8"/>
<protein>
    <submittedName>
        <fullName evidence="3">GA-binding protein alpha chain</fullName>
    </submittedName>
</protein>
<evidence type="ECO:0000313" key="3">
    <source>
        <dbReference type="EMBL" id="KAF6730324.1"/>
    </source>
</evidence>
<dbReference type="SMART" id="SM00251">
    <property type="entry name" value="SAM_PNT"/>
    <property type="match status" value="1"/>
</dbReference>
<dbReference type="CDD" id="cd17039">
    <property type="entry name" value="Ubl_ubiquitin_like"/>
    <property type="match status" value="1"/>
</dbReference>
<evidence type="ECO:0000256" key="1">
    <source>
        <dbReference type="SAM" id="MobiDB-lite"/>
    </source>
</evidence>
<dbReference type="Proteomes" id="UP000646548">
    <property type="component" value="Unassembled WGS sequence"/>
</dbReference>
<organism evidence="3 4">
    <name type="scientific">Oryzias melastigma</name>
    <name type="common">Marine medaka</name>
    <dbReference type="NCBI Taxonomy" id="30732"/>
    <lineage>
        <taxon>Eukaryota</taxon>
        <taxon>Metazoa</taxon>
        <taxon>Chordata</taxon>
        <taxon>Craniata</taxon>
        <taxon>Vertebrata</taxon>
        <taxon>Euteleostomi</taxon>
        <taxon>Actinopterygii</taxon>
        <taxon>Neopterygii</taxon>
        <taxon>Teleostei</taxon>
        <taxon>Neoteleostei</taxon>
        <taxon>Acanthomorphata</taxon>
        <taxon>Ovalentaria</taxon>
        <taxon>Atherinomorphae</taxon>
        <taxon>Beloniformes</taxon>
        <taxon>Adrianichthyidae</taxon>
        <taxon>Oryziinae</taxon>
        <taxon>Oryzias</taxon>
    </lineage>
</organism>
<dbReference type="Gene3D" id="1.10.150.50">
    <property type="entry name" value="Transcription Factor, Ets-1"/>
    <property type="match status" value="1"/>
</dbReference>
<accession>A0A834CJF8</accession>
<feature type="domain" description="PNT" evidence="2">
    <location>
        <begin position="161"/>
        <end position="244"/>
    </location>
</feature>
<dbReference type="InterPro" id="IPR024668">
    <property type="entry name" value="GABP_asu_N"/>
</dbReference>
<dbReference type="Pfam" id="PF02198">
    <property type="entry name" value="SAM_PNT"/>
    <property type="match status" value="1"/>
</dbReference>
<dbReference type="GO" id="GO:0043565">
    <property type="term" value="F:sequence-specific DNA binding"/>
    <property type="evidence" value="ECO:0007669"/>
    <property type="project" value="InterPro"/>
</dbReference>
<dbReference type="SUPFAM" id="SSF47769">
    <property type="entry name" value="SAM/Pointed domain"/>
    <property type="match status" value="1"/>
</dbReference>
<dbReference type="FunFam" id="1.10.150.50:FF:000039">
    <property type="entry name" value="GA-binding protein alpha chain, putative"/>
    <property type="match status" value="1"/>
</dbReference>
<sequence>MAKSEAEELIEIEIDEREKQACLEESVEEQTITASDLIQQDIDINEPVGNLKKLLEPRIQISLDAYDICLQDIQLHPDHSLFDQGVKTDGTVQLSLQIITKPGEEKLNILEIVKPVETVEVVIDPDAAGEEGAMVEEGHLIAVDRSSLTDETSEQVTRWAAALEGYRKEQVRLGIPYDPMLWTADQVIHWAVWVMKEFNIEEMEIGSIHIPGQDLCSFNQEEFLQKVPNGEILWSHLELLRKYVLASQDQSGGDATVTIDQPVQIIPAQVSTPTAIKVLKQNRGPRAPRISGEERSSPGNRTGRTRFTESGCSHAFD</sequence>
<evidence type="ECO:0000259" key="2">
    <source>
        <dbReference type="PROSITE" id="PS51433"/>
    </source>
</evidence>
<dbReference type="Gene3D" id="3.10.20.90">
    <property type="entry name" value="Phosphatidylinositol 3-kinase Catalytic Subunit, Chain A, domain 1"/>
    <property type="match status" value="1"/>
</dbReference>
<dbReference type="CDD" id="cd08534">
    <property type="entry name" value="SAM_PNT-GABP-alpha"/>
    <property type="match status" value="1"/>
</dbReference>